<evidence type="ECO:0000313" key="2">
    <source>
        <dbReference type="Proteomes" id="UP000535020"/>
    </source>
</evidence>
<evidence type="ECO:0000313" key="1">
    <source>
        <dbReference type="EMBL" id="NYA70560.1"/>
    </source>
</evidence>
<proteinExistence type="predicted"/>
<organism evidence="1 2">
    <name type="scientific">Flavobacterium agri</name>
    <dbReference type="NCBI Taxonomy" id="2743471"/>
    <lineage>
        <taxon>Bacteria</taxon>
        <taxon>Pseudomonadati</taxon>
        <taxon>Bacteroidota</taxon>
        <taxon>Flavobacteriia</taxon>
        <taxon>Flavobacteriales</taxon>
        <taxon>Flavobacteriaceae</taxon>
        <taxon>Flavobacterium</taxon>
    </lineage>
</organism>
<dbReference type="RefSeq" id="WP_176005387.1">
    <property type="nucleotide sequence ID" value="NZ_JABWMI010000008.1"/>
</dbReference>
<dbReference type="EMBL" id="JACBJI010000002">
    <property type="protein sequence ID" value="NYA70560.1"/>
    <property type="molecule type" value="Genomic_DNA"/>
</dbReference>
<comment type="caution">
    <text evidence="1">The sequence shown here is derived from an EMBL/GenBank/DDBJ whole genome shotgun (WGS) entry which is preliminary data.</text>
</comment>
<name>A0A7Y9C538_9FLAO</name>
<protein>
    <submittedName>
        <fullName evidence="1">Uncharacterized protein</fullName>
    </submittedName>
</protein>
<sequence>MTAVVGILNKQAIAIAADSAVTVTTNTGKKIFNKANKIFTLSKYHPVGIIIYNSASLMGIPWETIIKVYRNNLKKKSFGSLEEYQKDFLKFLKTKNYFLNNEIQKIHTHHFLVNFSMAIIQKPEKKEQPGTSIATRLKSAMSIIERILSTAGQIEGLAGFTYEQFDSYTKDAFDEIRKSVLSDPSITDEIFTQYKKFMFMLINKQEDGIDHTGLIFCGFGDNEIFPSMIPMNISMVIDNKLRCYIIDKKRATIGHMVNAAIRPFAQTDVIDTILQGIDPNLEKILVSNFEKTLQKYGEAIATALGGNTPMAMMVRNVSIVKLGEEFRNLNSAIKQKHHVTPLINAVANLAKEDLSEMAESLIYLTYLKRRITFAEESVGGPVDVAIISKGDGFVWMKRKHYFDAEINQSFLKKYFE</sequence>
<reference evidence="1 2" key="1">
    <citation type="submission" date="2020-07" db="EMBL/GenBank/DDBJ databases">
        <authorList>
            <person name="Sun Q."/>
        </authorList>
    </citation>
    <scope>NUCLEOTIDE SEQUENCE [LARGE SCALE GENOMIC DNA]</scope>
    <source>
        <strain evidence="1 2">MAH-1</strain>
    </source>
</reference>
<gene>
    <name evidence="1" type="ORF">HZF10_06480</name>
</gene>
<dbReference type="Proteomes" id="UP000535020">
    <property type="component" value="Unassembled WGS sequence"/>
</dbReference>
<accession>A0A7Y9C538</accession>
<dbReference type="AlphaFoldDB" id="A0A7Y9C538"/>
<keyword evidence="2" id="KW-1185">Reference proteome</keyword>